<sequence length="127" mass="14946">MDSLNVQFNVAVLTVPHFVTPEDFPRWLQHETHALQDLAADNSLIIVRLFLDKRIKDALTRKTLDVLLQETTNKYPHIFRMEMVVIEDELENDEIEWIQSDAEHELAELLQTVEKFQEQKIARGKLH</sequence>
<comment type="caution">
    <text evidence="1">The sequence shown here is derived from an EMBL/GenBank/DDBJ whole genome shotgun (WGS) entry which is preliminary data.</text>
</comment>
<dbReference type="EMBL" id="BMDP01000002">
    <property type="protein sequence ID" value="GGI54304.1"/>
    <property type="molecule type" value="Genomic_DNA"/>
</dbReference>
<dbReference type="Proteomes" id="UP000627205">
    <property type="component" value="Unassembled WGS sequence"/>
</dbReference>
<evidence type="ECO:0000313" key="2">
    <source>
        <dbReference type="Proteomes" id="UP000627205"/>
    </source>
</evidence>
<evidence type="ECO:0000313" key="1">
    <source>
        <dbReference type="EMBL" id="GGI54304.1"/>
    </source>
</evidence>
<proteinExistence type="predicted"/>
<keyword evidence="2" id="KW-1185">Reference proteome</keyword>
<reference evidence="1" key="1">
    <citation type="journal article" date="2014" name="Int. J. Syst. Evol. Microbiol.">
        <title>Complete genome sequence of Corynebacterium casei LMG S-19264T (=DSM 44701T), isolated from a smear-ripened cheese.</title>
        <authorList>
            <consortium name="US DOE Joint Genome Institute (JGI-PGF)"/>
            <person name="Walter F."/>
            <person name="Albersmeier A."/>
            <person name="Kalinowski J."/>
            <person name="Ruckert C."/>
        </authorList>
    </citation>
    <scope>NUCLEOTIDE SEQUENCE</scope>
    <source>
        <strain evidence="1">CCM 7664</strain>
    </source>
</reference>
<dbReference type="AlphaFoldDB" id="A0A8J3F5P5"/>
<gene>
    <name evidence="1" type="ORF">GCM10011430_14780</name>
</gene>
<organism evidence="1 2">
    <name type="scientific">Oxalicibacterium solurbis</name>
    <dbReference type="NCBI Taxonomy" id="69280"/>
    <lineage>
        <taxon>Bacteria</taxon>
        <taxon>Pseudomonadati</taxon>
        <taxon>Pseudomonadota</taxon>
        <taxon>Betaproteobacteria</taxon>
        <taxon>Burkholderiales</taxon>
        <taxon>Oxalobacteraceae</taxon>
        <taxon>Oxalicibacterium</taxon>
    </lineage>
</organism>
<accession>A0A8J3F5P5</accession>
<protein>
    <submittedName>
        <fullName evidence="1">Uncharacterized protein</fullName>
    </submittedName>
</protein>
<reference evidence="1" key="2">
    <citation type="submission" date="2020-09" db="EMBL/GenBank/DDBJ databases">
        <authorList>
            <person name="Sun Q."/>
            <person name="Sedlacek I."/>
        </authorList>
    </citation>
    <scope>NUCLEOTIDE SEQUENCE</scope>
    <source>
        <strain evidence="1">CCM 7664</strain>
    </source>
</reference>
<name>A0A8J3F5P5_9BURK</name>
<dbReference type="RefSeq" id="WP_188420370.1">
    <property type="nucleotide sequence ID" value="NZ_BMDP01000002.1"/>
</dbReference>